<feature type="domain" description="RagB/SusD" evidence="6">
    <location>
        <begin position="383"/>
        <end position="609"/>
    </location>
</feature>
<gene>
    <name evidence="8" type="ORF">A4R26_26255</name>
</gene>
<dbReference type="EMBL" id="LWBP01000201">
    <property type="protein sequence ID" value="OQP56269.1"/>
    <property type="molecule type" value="Genomic_DNA"/>
</dbReference>
<evidence type="ECO:0000313" key="8">
    <source>
        <dbReference type="EMBL" id="OQP56269.1"/>
    </source>
</evidence>
<comment type="subcellular location">
    <subcellularLocation>
        <location evidence="1">Cell outer membrane</location>
    </subcellularLocation>
</comment>
<proteinExistence type="inferred from homology"/>
<accession>A0A1V9FD20</accession>
<name>A0A1V9FD20_9BACT</name>
<dbReference type="OrthoDB" id="5694214at2"/>
<dbReference type="STRING" id="550983.A4R26_26255"/>
<organism evidence="8 9">
    <name type="scientific">Niastella populi</name>
    <dbReference type="NCBI Taxonomy" id="550983"/>
    <lineage>
        <taxon>Bacteria</taxon>
        <taxon>Pseudomonadati</taxon>
        <taxon>Bacteroidota</taxon>
        <taxon>Chitinophagia</taxon>
        <taxon>Chitinophagales</taxon>
        <taxon>Chitinophagaceae</taxon>
        <taxon>Niastella</taxon>
    </lineage>
</organism>
<dbReference type="RefSeq" id="WP_081169021.1">
    <property type="nucleotide sequence ID" value="NZ_LWBP01000201.1"/>
</dbReference>
<keyword evidence="5" id="KW-0998">Cell outer membrane</keyword>
<evidence type="ECO:0000256" key="2">
    <source>
        <dbReference type="ARBA" id="ARBA00006275"/>
    </source>
</evidence>
<dbReference type="Proteomes" id="UP000192276">
    <property type="component" value="Unassembled WGS sequence"/>
</dbReference>
<feature type="domain" description="SusD-like N-terminal" evidence="7">
    <location>
        <begin position="26"/>
        <end position="235"/>
    </location>
</feature>
<keyword evidence="4" id="KW-0472">Membrane</keyword>
<protein>
    <submittedName>
        <fullName evidence="8">Carbohydrate-binding protein SusD</fullName>
    </submittedName>
</protein>
<comment type="similarity">
    <text evidence="2">Belongs to the SusD family.</text>
</comment>
<evidence type="ECO:0000256" key="4">
    <source>
        <dbReference type="ARBA" id="ARBA00023136"/>
    </source>
</evidence>
<keyword evidence="9" id="KW-1185">Reference proteome</keyword>
<dbReference type="InterPro" id="IPR011990">
    <property type="entry name" value="TPR-like_helical_dom_sf"/>
</dbReference>
<reference evidence="9" key="1">
    <citation type="submission" date="2016-04" db="EMBL/GenBank/DDBJ databases">
        <authorList>
            <person name="Chen L."/>
            <person name="Zhuang W."/>
            <person name="Wang G."/>
        </authorList>
    </citation>
    <scope>NUCLEOTIDE SEQUENCE [LARGE SCALE GENOMIC DNA]</scope>
    <source>
        <strain evidence="9">208</strain>
    </source>
</reference>
<evidence type="ECO:0000259" key="6">
    <source>
        <dbReference type="Pfam" id="PF07980"/>
    </source>
</evidence>
<keyword evidence="3" id="KW-0732">Signal</keyword>
<dbReference type="AlphaFoldDB" id="A0A1V9FD20"/>
<dbReference type="Pfam" id="PF14322">
    <property type="entry name" value="SusD-like_3"/>
    <property type="match status" value="1"/>
</dbReference>
<sequence length="609" mass="68186">MKNRNSKSALLILIATGLIVCSSCKKYLDVENPSTVSQDAVFPSLSYTESAVIGVYNKLMGDNGYGSRISLLYPMAAEDFKTSGDYNPLDRRGLSCYGASPDNTELDKPFIQLYEGIERANICIKYIPLSDLYNDGTAAEKTAMRRLYGEVLTLRAQFYHELIRNWGDVPAHLQPSADVSNLYLPKTDRDSIYNVLLEDLNTAAELLPWRGEAGEDLSTRITKGAAKGLRARIALARGGYSLRREPQVMTRRDDYKDFYKIALDECREIMESGKHGLNPSFENLFKTLHNSNRQDANHEWIFEAGAFGGNARTDSKLGYANGIRINANSSYGSANGGVVAIPTYFYEFDSIGDSRRDVTLAYFEVDGTDNKVLTGATDMRDGKYRKYWTSINGTNQTLGINWPILRYADVLLMFAEADNELNNGPSAQAISAYEAVRKRAYTGYESRMGTTPTDKAGFFNALAKERLLEFGGEGVRKYDLIRWNLLASKITETRAKLREFMTGTGRYANVPQYIYTIANKLKNGTIPAEIADFNLYGGEVSKVMYQPDQTTTTPSGHLKKNWRAAVTEEYITGSRQGFALAFKENSRELFPIYTGILNQNFNLSQDYGY</sequence>
<evidence type="ECO:0000256" key="1">
    <source>
        <dbReference type="ARBA" id="ARBA00004442"/>
    </source>
</evidence>
<dbReference type="SUPFAM" id="SSF48452">
    <property type="entry name" value="TPR-like"/>
    <property type="match status" value="1"/>
</dbReference>
<dbReference type="GO" id="GO:0009279">
    <property type="term" value="C:cell outer membrane"/>
    <property type="evidence" value="ECO:0007669"/>
    <property type="project" value="UniProtKB-SubCell"/>
</dbReference>
<comment type="caution">
    <text evidence="8">The sequence shown here is derived from an EMBL/GenBank/DDBJ whole genome shotgun (WGS) entry which is preliminary data.</text>
</comment>
<dbReference type="Gene3D" id="1.25.40.390">
    <property type="match status" value="1"/>
</dbReference>
<dbReference type="InterPro" id="IPR033985">
    <property type="entry name" value="SusD-like_N"/>
</dbReference>
<evidence type="ECO:0000256" key="3">
    <source>
        <dbReference type="ARBA" id="ARBA00022729"/>
    </source>
</evidence>
<evidence type="ECO:0000313" key="9">
    <source>
        <dbReference type="Proteomes" id="UP000192276"/>
    </source>
</evidence>
<evidence type="ECO:0000256" key="5">
    <source>
        <dbReference type="ARBA" id="ARBA00023237"/>
    </source>
</evidence>
<dbReference type="Pfam" id="PF07980">
    <property type="entry name" value="SusD_RagB"/>
    <property type="match status" value="1"/>
</dbReference>
<evidence type="ECO:0000259" key="7">
    <source>
        <dbReference type="Pfam" id="PF14322"/>
    </source>
</evidence>
<dbReference type="InterPro" id="IPR012944">
    <property type="entry name" value="SusD_RagB_dom"/>
</dbReference>